<organism evidence="1 2">
    <name type="scientific">Candidatus Woykebacteria bacterium RBG_13_40_15</name>
    <dbReference type="NCBI Taxonomy" id="1802593"/>
    <lineage>
        <taxon>Bacteria</taxon>
        <taxon>Candidatus Woykeibacteriota</taxon>
    </lineage>
</organism>
<accession>A0A1G1W6V9</accession>
<protein>
    <submittedName>
        <fullName evidence="1">Uncharacterized protein</fullName>
    </submittedName>
</protein>
<gene>
    <name evidence="1" type="ORF">A2172_04040</name>
</gene>
<dbReference type="EMBL" id="MHCP01000025">
    <property type="protein sequence ID" value="OGY23371.1"/>
    <property type="molecule type" value="Genomic_DNA"/>
</dbReference>
<proteinExistence type="predicted"/>
<dbReference type="Proteomes" id="UP000176631">
    <property type="component" value="Unassembled WGS sequence"/>
</dbReference>
<sequence length="103" mass="11037">MSAPVVYSPWLAEFHPALVADIRLAYQFPPGIATLVTAFVADEPFFGAHHPANRQGYAADTGACSLSELAASGGPAQGLEDIQYLPLKRSYDPFSHLPNLPRA</sequence>
<dbReference type="AlphaFoldDB" id="A0A1G1W6V9"/>
<evidence type="ECO:0000313" key="2">
    <source>
        <dbReference type="Proteomes" id="UP000176631"/>
    </source>
</evidence>
<comment type="caution">
    <text evidence="1">The sequence shown here is derived from an EMBL/GenBank/DDBJ whole genome shotgun (WGS) entry which is preliminary data.</text>
</comment>
<evidence type="ECO:0000313" key="1">
    <source>
        <dbReference type="EMBL" id="OGY23371.1"/>
    </source>
</evidence>
<name>A0A1G1W6V9_9BACT</name>
<reference evidence="1 2" key="1">
    <citation type="journal article" date="2016" name="Nat. Commun.">
        <title>Thousands of microbial genomes shed light on interconnected biogeochemical processes in an aquifer system.</title>
        <authorList>
            <person name="Anantharaman K."/>
            <person name="Brown C.T."/>
            <person name="Hug L.A."/>
            <person name="Sharon I."/>
            <person name="Castelle C.J."/>
            <person name="Probst A.J."/>
            <person name="Thomas B.C."/>
            <person name="Singh A."/>
            <person name="Wilkins M.J."/>
            <person name="Karaoz U."/>
            <person name="Brodie E.L."/>
            <person name="Williams K.H."/>
            <person name="Hubbard S.S."/>
            <person name="Banfield J.F."/>
        </authorList>
    </citation>
    <scope>NUCLEOTIDE SEQUENCE [LARGE SCALE GENOMIC DNA]</scope>
</reference>